<evidence type="ECO:0000313" key="2">
    <source>
        <dbReference type="Proteomes" id="UP001501822"/>
    </source>
</evidence>
<dbReference type="Proteomes" id="UP001501822">
    <property type="component" value="Unassembled WGS sequence"/>
</dbReference>
<keyword evidence="2" id="KW-1185">Reference proteome</keyword>
<comment type="caution">
    <text evidence="1">The sequence shown here is derived from an EMBL/GenBank/DDBJ whole genome shotgun (WGS) entry which is preliminary data.</text>
</comment>
<name>A0ABN0W6Q9_9ACTN</name>
<evidence type="ECO:0000313" key="1">
    <source>
        <dbReference type="EMBL" id="GAA0327100.1"/>
    </source>
</evidence>
<dbReference type="RefSeq" id="WP_252800700.1">
    <property type="nucleotide sequence ID" value="NZ_BAAABM010000009.1"/>
</dbReference>
<organism evidence="1 2">
    <name type="scientific">Actinoallomurus spadix</name>
    <dbReference type="NCBI Taxonomy" id="79912"/>
    <lineage>
        <taxon>Bacteria</taxon>
        <taxon>Bacillati</taxon>
        <taxon>Actinomycetota</taxon>
        <taxon>Actinomycetes</taxon>
        <taxon>Streptosporangiales</taxon>
        <taxon>Thermomonosporaceae</taxon>
        <taxon>Actinoallomurus</taxon>
    </lineage>
</organism>
<sequence>MRYTRIVRTEDGGSAFEEKEIALAEQHVADGVPHMAVGAPPFEALFLPV</sequence>
<accession>A0ABN0W6Q9</accession>
<reference evidence="1 2" key="1">
    <citation type="journal article" date="2019" name="Int. J. Syst. Evol. Microbiol.">
        <title>The Global Catalogue of Microorganisms (GCM) 10K type strain sequencing project: providing services to taxonomists for standard genome sequencing and annotation.</title>
        <authorList>
            <consortium name="The Broad Institute Genomics Platform"/>
            <consortium name="The Broad Institute Genome Sequencing Center for Infectious Disease"/>
            <person name="Wu L."/>
            <person name="Ma J."/>
        </authorList>
    </citation>
    <scope>NUCLEOTIDE SEQUENCE [LARGE SCALE GENOMIC DNA]</scope>
    <source>
        <strain evidence="1 2">JCM 3146</strain>
    </source>
</reference>
<dbReference type="EMBL" id="BAAABM010000009">
    <property type="protein sequence ID" value="GAA0327100.1"/>
    <property type="molecule type" value="Genomic_DNA"/>
</dbReference>
<protein>
    <submittedName>
        <fullName evidence="1">Uncharacterized protein</fullName>
    </submittedName>
</protein>
<gene>
    <name evidence="1" type="ORF">GCM10010151_16340</name>
</gene>
<proteinExistence type="predicted"/>